<name>A0A6A0A5F4_HAELA</name>
<comment type="caution">
    <text evidence="1">The sequence shown here is derived from an EMBL/GenBank/DDBJ whole genome shotgun (WGS) entry which is preliminary data.</text>
</comment>
<reference evidence="1 2" key="1">
    <citation type="submission" date="2020-02" db="EMBL/GenBank/DDBJ databases">
        <title>Draft genome sequence of Haematococcus lacustris strain NIES-144.</title>
        <authorList>
            <person name="Morimoto D."/>
            <person name="Nakagawa S."/>
            <person name="Yoshida T."/>
            <person name="Sawayama S."/>
        </authorList>
    </citation>
    <scope>NUCLEOTIDE SEQUENCE [LARGE SCALE GENOMIC DNA]</scope>
    <source>
        <strain evidence="1 2">NIES-144</strain>
    </source>
</reference>
<proteinExistence type="predicted"/>
<protein>
    <submittedName>
        <fullName evidence="1">Uncharacterized protein</fullName>
    </submittedName>
</protein>
<dbReference type="EMBL" id="BLLF01003595">
    <property type="protein sequence ID" value="GFH27730.1"/>
    <property type="molecule type" value="Genomic_DNA"/>
</dbReference>
<dbReference type="Proteomes" id="UP000485058">
    <property type="component" value="Unassembled WGS sequence"/>
</dbReference>
<accession>A0A6A0A5F4</accession>
<keyword evidence="2" id="KW-1185">Reference proteome</keyword>
<sequence>MPPRKRPSAAEPEPHPIEMFDCNDGSRLRAKWHALGIAMVQRRRSGEVRRDGSCGSCLGVSGEGRVLQGRVFRGNWVERSEQGAAAALLVTWHWPGTCCAGSRGHGSGHRYPGRPAAPTQCCSAVLWAGKLGSCCWRGCGLRLLGSCCWGGCGLRLLGCAALGLTGGPDCPEGCLRLPDMVGESL</sequence>
<organism evidence="1 2">
    <name type="scientific">Haematococcus lacustris</name>
    <name type="common">Green alga</name>
    <name type="synonym">Haematococcus pluvialis</name>
    <dbReference type="NCBI Taxonomy" id="44745"/>
    <lineage>
        <taxon>Eukaryota</taxon>
        <taxon>Viridiplantae</taxon>
        <taxon>Chlorophyta</taxon>
        <taxon>core chlorophytes</taxon>
        <taxon>Chlorophyceae</taxon>
        <taxon>CS clade</taxon>
        <taxon>Chlamydomonadales</taxon>
        <taxon>Haematococcaceae</taxon>
        <taxon>Haematococcus</taxon>
    </lineage>
</organism>
<gene>
    <name evidence="1" type="ORF">HaLaN_26102</name>
</gene>
<evidence type="ECO:0000313" key="1">
    <source>
        <dbReference type="EMBL" id="GFH27730.1"/>
    </source>
</evidence>
<dbReference type="AlphaFoldDB" id="A0A6A0A5F4"/>
<evidence type="ECO:0000313" key="2">
    <source>
        <dbReference type="Proteomes" id="UP000485058"/>
    </source>
</evidence>